<evidence type="ECO:0000256" key="6">
    <source>
        <dbReference type="ARBA" id="ARBA00050038"/>
    </source>
</evidence>
<evidence type="ECO:0000256" key="8">
    <source>
        <dbReference type="RuleBase" id="RU000673"/>
    </source>
</evidence>
<sequence>MKLFVGLGNPGAQYAFNRHNVGFMALDAIADAHNFPAWRKRFSGFVSEGRLGGEQVILLKPQTYMNESGRSAGEAMRFYKLDEKDVIVFHDELDLAPGKVRVKTGGGVAGHNGLKSLSAHLGNDYVRVRIGIGHPGHRERVVGYVLHDFAKADLDWLEPLLGAMAEAAPHLADGANDKFQTQVAYLTQADEPETKKAKAEKKQDKTPAPAPAKQEKPKPAQEGALAAKLRRWFDS</sequence>
<organism evidence="11 12">
    <name type="scientific">Methyloceanibacter marginalis</name>
    <dbReference type="NCBI Taxonomy" id="1774971"/>
    <lineage>
        <taxon>Bacteria</taxon>
        <taxon>Pseudomonadati</taxon>
        <taxon>Pseudomonadota</taxon>
        <taxon>Alphaproteobacteria</taxon>
        <taxon>Hyphomicrobiales</taxon>
        <taxon>Hyphomicrobiaceae</taxon>
        <taxon>Methyloceanibacter</taxon>
    </lineage>
</organism>
<dbReference type="AlphaFoldDB" id="A0A1E3W9N1"/>
<protein>
    <recommendedName>
        <fullName evidence="6 7">Peptidyl-tRNA hydrolase</fullName>
        <shortName evidence="7">Pth</shortName>
        <ecNumber evidence="1 7">3.1.1.29</ecNumber>
    </recommendedName>
</protein>
<evidence type="ECO:0000256" key="4">
    <source>
        <dbReference type="ARBA" id="ARBA00022884"/>
    </source>
</evidence>
<keyword evidence="4 7" id="KW-0694">RNA-binding</keyword>
<feature type="region of interest" description="Disordered" evidence="10">
    <location>
        <begin position="186"/>
        <end position="235"/>
    </location>
</feature>
<dbReference type="Pfam" id="PF01195">
    <property type="entry name" value="Pept_tRNA_hydro"/>
    <property type="match status" value="1"/>
</dbReference>
<dbReference type="GO" id="GO:0072344">
    <property type="term" value="P:rescue of stalled ribosome"/>
    <property type="evidence" value="ECO:0007669"/>
    <property type="project" value="UniProtKB-UniRule"/>
</dbReference>
<gene>
    <name evidence="7" type="primary">pth</name>
    <name evidence="11" type="ORF">AUC71_15340</name>
</gene>
<dbReference type="PROSITE" id="PS01195">
    <property type="entry name" value="PEPT_TRNA_HYDROL_1"/>
    <property type="match status" value="1"/>
</dbReference>
<comment type="catalytic activity">
    <reaction evidence="7 8">
        <text>an N-acyl-L-alpha-aminoacyl-tRNA + H2O = an N-acyl-L-amino acid + a tRNA + H(+)</text>
        <dbReference type="Rhea" id="RHEA:54448"/>
        <dbReference type="Rhea" id="RHEA-COMP:10123"/>
        <dbReference type="Rhea" id="RHEA-COMP:13883"/>
        <dbReference type="ChEBI" id="CHEBI:15377"/>
        <dbReference type="ChEBI" id="CHEBI:15378"/>
        <dbReference type="ChEBI" id="CHEBI:59874"/>
        <dbReference type="ChEBI" id="CHEBI:78442"/>
        <dbReference type="ChEBI" id="CHEBI:138191"/>
        <dbReference type="EC" id="3.1.1.29"/>
    </reaction>
</comment>
<dbReference type="Proteomes" id="UP000095042">
    <property type="component" value="Unassembled WGS sequence"/>
</dbReference>
<comment type="caution">
    <text evidence="11">The sequence shown here is derived from an EMBL/GenBank/DDBJ whole genome shotgun (WGS) entry which is preliminary data.</text>
</comment>
<comment type="function">
    <text evidence="7">Catalyzes the release of premature peptidyl moieties from peptidyl-tRNA molecules trapped in stalled 50S ribosomal subunits, and thus maintains levels of free tRNAs and 50S ribosomes.</text>
</comment>
<dbReference type="OrthoDB" id="9800507at2"/>
<evidence type="ECO:0000256" key="5">
    <source>
        <dbReference type="ARBA" id="ARBA00038063"/>
    </source>
</evidence>
<feature type="compositionally biased region" description="Basic and acidic residues" evidence="10">
    <location>
        <begin position="192"/>
        <end position="205"/>
    </location>
</feature>
<dbReference type="RefSeq" id="WP_069624368.1">
    <property type="nucleotide sequence ID" value="NZ_LPWD01000307.1"/>
</dbReference>
<name>A0A1E3W9N1_9HYPH</name>
<dbReference type="EC" id="3.1.1.29" evidence="1 7"/>
<keyword evidence="3 7" id="KW-0378">Hydrolase</keyword>
<comment type="subcellular location">
    <subcellularLocation>
        <location evidence="7">Cytoplasm</location>
    </subcellularLocation>
</comment>
<feature type="site" description="Discriminates between blocked and unblocked aminoacyl-tRNA" evidence="7">
    <location>
        <position position="9"/>
    </location>
</feature>
<reference evidence="11 12" key="1">
    <citation type="journal article" date="2016" name="Environ. Microbiol.">
        <title>New Methyloceanibacter diversity from North Sea sediments includes methanotroph containing solely the soluble methane monooxygenase.</title>
        <authorList>
            <person name="Vekeman B."/>
            <person name="Kerckhof F.M."/>
            <person name="Cremers G."/>
            <person name="de Vos P."/>
            <person name="Vandamme P."/>
            <person name="Boon N."/>
            <person name="Op den Camp H.J."/>
            <person name="Heylen K."/>
        </authorList>
    </citation>
    <scope>NUCLEOTIDE SEQUENCE [LARGE SCALE GENOMIC DNA]</scope>
    <source>
        <strain evidence="11 12">R-67177</strain>
    </source>
</reference>
<feature type="binding site" evidence="7">
    <location>
        <position position="14"/>
    </location>
    <ligand>
        <name>tRNA</name>
        <dbReference type="ChEBI" id="CHEBI:17843"/>
    </ligand>
</feature>
<keyword evidence="7" id="KW-0963">Cytoplasm</keyword>
<dbReference type="InterPro" id="IPR036416">
    <property type="entry name" value="Pept_tRNA_hydro_sf"/>
</dbReference>
<dbReference type="PANTHER" id="PTHR17224:SF1">
    <property type="entry name" value="PEPTIDYL-TRNA HYDROLASE"/>
    <property type="match status" value="1"/>
</dbReference>
<feature type="site" description="Stabilizes the basic form of H active site to accept a proton" evidence="7">
    <location>
        <position position="91"/>
    </location>
</feature>
<dbReference type="SUPFAM" id="SSF53178">
    <property type="entry name" value="Peptidyl-tRNA hydrolase-like"/>
    <property type="match status" value="1"/>
</dbReference>
<evidence type="ECO:0000256" key="2">
    <source>
        <dbReference type="ARBA" id="ARBA00022555"/>
    </source>
</evidence>
<dbReference type="GO" id="GO:0006515">
    <property type="term" value="P:protein quality control for misfolded or incompletely synthesized proteins"/>
    <property type="evidence" value="ECO:0007669"/>
    <property type="project" value="UniProtKB-UniRule"/>
</dbReference>
<dbReference type="NCBIfam" id="TIGR00447">
    <property type="entry name" value="pth"/>
    <property type="match status" value="1"/>
</dbReference>
<dbReference type="PANTHER" id="PTHR17224">
    <property type="entry name" value="PEPTIDYL-TRNA HYDROLASE"/>
    <property type="match status" value="1"/>
</dbReference>
<dbReference type="InterPro" id="IPR018171">
    <property type="entry name" value="Pept_tRNA_hydro_CS"/>
</dbReference>
<evidence type="ECO:0000256" key="3">
    <source>
        <dbReference type="ARBA" id="ARBA00022801"/>
    </source>
</evidence>
<dbReference type="InterPro" id="IPR001328">
    <property type="entry name" value="Pept_tRNA_hydro"/>
</dbReference>
<accession>A0A1E3W9N1</accession>
<dbReference type="FunFam" id="3.40.50.1470:FF:000001">
    <property type="entry name" value="Peptidyl-tRNA hydrolase"/>
    <property type="match status" value="1"/>
</dbReference>
<keyword evidence="12" id="KW-1185">Reference proteome</keyword>
<feature type="binding site" evidence="7">
    <location>
        <position position="66"/>
    </location>
    <ligand>
        <name>tRNA</name>
        <dbReference type="ChEBI" id="CHEBI:17843"/>
    </ligand>
</feature>
<dbReference type="Gene3D" id="3.40.50.1470">
    <property type="entry name" value="Peptidyl-tRNA hydrolase"/>
    <property type="match status" value="1"/>
</dbReference>
<keyword evidence="2 7" id="KW-0820">tRNA-binding</keyword>
<evidence type="ECO:0000256" key="7">
    <source>
        <dbReference type="HAMAP-Rule" id="MF_00083"/>
    </source>
</evidence>
<comment type="subunit">
    <text evidence="7">Monomer.</text>
</comment>
<evidence type="ECO:0000313" key="12">
    <source>
        <dbReference type="Proteomes" id="UP000095042"/>
    </source>
</evidence>
<dbReference type="CDD" id="cd00462">
    <property type="entry name" value="PTH"/>
    <property type="match status" value="1"/>
</dbReference>
<dbReference type="EMBL" id="LPWD01000307">
    <property type="protein sequence ID" value="ODS02450.1"/>
    <property type="molecule type" value="Genomic_DNA"/>
</dbReference>
<evidence type="ECO:0000256" key="9">
    <source>
        <dbReference type="RuleBase" id="RU004320"/>
    </source>
</evidence>
<feature type="binding site" evidence="7">
    <location>
        <position position="112"/>
    </location>
    <ligand>
        <name>tRNA</name>
        <dbReference type="ChEBI" id="CHEBI:17843"/>
    </ligand>
</feature>
<evidence type="ECO:0000256" key="10">
    <source>
        <dbReference type="SAM" id="MobiDB-lite"/>
    </source>
</evidence>
<dbReference type="GO" id="GO:0000049">
    <property type="term" value="F:tRNA binding"/>
    <property type="evidence" value="ECO:0007669"/>
    <property type="project" value="UniProtKB-UniRule"/>
</dbReference>
<feature type="binding site" evidence="7">
    <location>
        <position position="64"/>
    </location>
    <ligand>
        <name>tRNA</name>
        <dbReference type="ChEBI" id="CHEBI:17843"/>
    </ligand>
</feature>
<evidence type="ECO:0000313" key="11">
    <source>
        <dbReference type="EMBL" id="ODS02450.1"/>
    </source>
</evidence>
<dbReference type="GO" id="GO:0004045">
    <property type="term" value="F:peptidyl-tRNA hydrolase activity"/>
    <property type="evidence" value="ECO:0007669"/>
    <property type="project" value="UniProtKB-UniRule"/>
</dbReference>
<comment type="similarity">
    <text evidence="5 7 9">Belongs to the PTH family.</text>
</comment>
<dbReference type="PROSITE" id="PS01196">
    <property type="entry name" value="PEPT_TRNA_HYDROL_2"/>
    <property type="match status" value="1"/>
</dbReference>
<proteinExistence type="inferred from homology"/>
<dbReference type="HAMAP" id="MF_00083">
    <property type="entry name" value="Pept_tRNA_hydro_bact"/>
    <property type="match status" value="1"/>
</dbReference>
<feature type="active site" description="Proton acceptor" evidence="7">
    <location>
        <position position="19"/>
    </location>
</feature>
<evidence type="ECO:0000256" key="1">
    <source>
        <dbReference type="ARBA" id="ARBA00013260"/>
    </source>
</evidence>
<comment type="function">
    <text evidence="7">Hydrolyzes ribosome-free peptidyl-tRNAs (with 1 or more amino acids incorporated), which drop off the ribosome during protein synthesis, or as a result of ribosome stalling.</text>
</comment>
<dbReference type="GO" id="GO:0005737">
    <property type="term" value="C:cytoplasm"/>
    <property type="evidence" value="ECO:0007669"/>
    <property type="project" value="UniProtKB-SubCell"/>
</dbReference>